<dbReference type="Proteomes" id="UP000562045">
    <property type="component" value="Unassembled WGS sequence"/>
</dbReference>
<evidence type="ECO:0008006" key="5">
    <source>
        <dbReference type="Google" id="ProtNLM"/>
    </source>
</evidence>
<dbReference type="AlphaFoldDB" id="A0A7Y9ZMN9"/>
<feature type="transmembrane region" description="Helical" evidence="2">
    <location>
        <begin position="74"/>
        <end position="91"/>
    </location>
</feature>
<protein>
    <recommendedName>
        <fullName evidence="5">DUF3618 domain-containing protein</fullName>
    </recommendedName>
</protein>
<dbReference type="EMBL" id="JACBZM010000001">
    <property type="protein sequence ID" value="NYI47675.1"/>
    <property type="molecule type" value="Genomic_DNA"/>
</dbReference>
<keyword evidence="2" id="KW-0472">Membrane</keyword>
<accession>A0A7Y9ZMN9</accession>
<name>A0A7Y9ZMN9_9ACTN</name>
<evidence type="ECO:0000313" key="4">
    <source>
        <dbReference type="Proteomes" id="UP000562045"/>
    </source>
</evidence>
<organism evidence="3 4">
    <name type="scientific">Nocardioides aromaticivorans</name>
    <dbReference type="NCBI Taxonomy" id="200618"/>
    <lineage>
        <taxon>Bacteria</taxon>
        <taxon>Bacillati</taxon>
        <taxon>Actinomycetota</taxon>
        <taxon>Actinomycetes</taxon>
        <taxon>Propionibacteriales</taxon>
        <taxon>Nocardioidaceae</taxon>
        <taxon>Nocardioides</taxon>
    </lineage>
</organism>
<dbReference type="RefSeq" id="WP_179651733.1">
    <property type="nucleotide sequence ID" value="NZ_JACBZM010000001.1"/>
</dbReference>
<comment type="caution">
    <text evidence="3">The sequence shown here is derived from an EMBL/GenBank/DDBJ whole genome shotgun (WGS) entry which is preliminary data.</text>
</comment>
<evidence type="ECO:0000313" key="3">
    <source>
        <dbReference type="EMBL" id="NYI47675.1"/>
    </source>
</evidence>
<sequence length="136" mass="14158">MSKNATQDLAQGLAHDLKDVADDLRGIVETVVVPKVGSAVHAAAERVPDTVVDRLPASVADHLPTQRSHRGRKLLLAGGLAAIAAAAFAFAKRSKGSAPAPTATRSPSYPRPVAEDSPTPTDVLDDPLADPADRRN</sequence>
<evidence type="ECO:0000256" key="2">
    <source>
        <dbReference type="SAM" id="Phobius"/>
    </source>
</evidence>
<evidence type="ECO:0000256" key="1">
    <source>
        <dbReference type="SAM" id="MobiDB-lite"/>
    </source>
</evidence>
<keyword evidence="2" id="KW-0812">Transmembrane</keyword>
<reference evidence="3 4" key="1">
    <citation type="submission" date="2020-07" db="EMBL/GenBank/DDBJ databases">
        <title>Sequencing the genomes of 1000 actinobacteria strains.</title>
        <authorList>
            <person name="Klenk H.-P."/>
        </authorList>
    </citation>
    <scope>NUCLEOTIDE SEQUENCE [LARGE SCALE GENOMIC DNA]</scope>
    <source>
        <strain evidence="3 4">DSM 15131</strain>
    </source>
</reference>
<keyword evidence="2" id="KW-1133">Transmembrane helix</keyword>
<proteinExistence type="predicted"/>
<gene>
    <name evidence="3" type="ORF">BJ993_004755</name>
</gene>
<feature type="region of interest" description="Disordered" evidence="1">
    <location>
        <begin position="93"/>
        <end position="136"/>
    </location>
</feature>